<keyword evidence="8" id="KW-0393">Immunoglobulin domain</keyword>
<keyword evidence="12" id="KW-1185">Reference proteome</keyword>
<dbReference type="SMART" id="SM00409">
    <property type="entry name" value="IG"/>
    <property type="match status" value="1"/>
</dbReference>
<comment type="subcellular location">
    <subcellularLocation>
        <location evidence="1">Membrane</location>
        <topology evidence="1">Single-pass type I membrane protein</topology>
    </subcellularLocation>
</comment>
<keyword evidence="3" id="KW-0732">Signal</keyword>
<dbReference type="InterPro" id="IPR007110">
    <property type="entry name" value="Ig-like_dom"/>
</dbReference>
<evidence type="ECO:0000256" key="6">
    <source>
        <dbReference type="ARBA" id="ARBA00023157"/>
    </source>
</evidence>
<proteinExistence type="inferred from homology"/>
<dbReference type="SUPFAM" id="SSF48726">
    <property type="entry name" value="Immunoglobulin"/>
    <property type="match status" value="1"/>
</dbReference>
<evidence type="ECO:0000313" key="12">
    <source>
        <dbReference type="Proteomes" id="UP000694551"/>
    </source>
</evidence>
<dbReference type="GO" id="GO:0043277">
    <property type="term" value="P:apoptotic cell clearance"/>
    <property type="evidence" value="ECO:0007669"/>
    <property type="project" value="TreeGrafter"/>
</dbReference>
<evidence type="ECO:0000256" key="1">
    <source>
        <dbReference type="ARBA" id="ARBA00004479"/>
    </source>
</evidence>
<dbReference type="InterPro" id="IPR003599">
    <property type="entry name" value="Ig_sub"/>
</dbReference>
<protein>
    <recommendedName>
        <fullName evidence="10">Ig-like domain-containing protein</fullName>
    </recommendedName>
</protein>
<keyword evidence="7" id="KW-0325">Glycoprotein</keyword>
<sequence length="337" mass="36421">KDSNQMLRRPTLIFPCSSLTVHTASEAVVRGVIGKPVQLSCFYHVAQDKDISDMCWGRGSCPKSKCNNKILHTTGDRVTFRKSQRYSLRGNISSGDVSLTIGRVKAEDAGTYCCRVEIAGWFNDIKQNIQLEVRAPPVRITTTRKAPVSPRHFRKTTFAPQATSDHQTTAETAVLLTTNVPEATTASTNRQTTAETAVLLTTNVPEETTASTNRQTTAETAVLLTTNVPEATTATTNRQTTAETAVLITTVPPATTVNTETPAVITLETTAHPTFAVTANDTFPATMVTTSALPDFSTSFQAADMRTEDDNMFCPAESVTLPGGTKGNQHQSFLFSV</sequence>
<dbReference type="InterPro" id="IPR013106">
    <property type="entry name" value="Ig_V-set"/>
</dbReference>
<dbReference type="GO" id="GO:0016020">
    <property type="term" value="C:membrane"/>
    <property type="evidence" value="ECO:0007669"/>
    <property type="project" value="UniProtKB-SubCell"/>
</dbReference>
<dbReference type="GO" id="GO:0060097">
    <property type="term" value="P:cytoskeletal rearrangement involved in phagocytosis, engulfment"/>
    <property type="evidence" value="ECO:0007669"/>
    <property type="project" value="TreeGrafter"/>
</dbReference>
<dbReference type="InterPro" id="IPR036179">
    <property type="entry name" value="Ig-like_dom_sf"/>
</dbReference>
<comment type="similarity">
    <text evidence="9">Belongs to the immunoglobulin superfamily. TIM family.</text>
</comment>
<evidence type="ECO:0000256" key="5">
    <source>
        <dbReference type="ARBA" id="ARBA00023136"/>
    </source>
</evidence>
<dbReference type="Pfam" id="PF07686">
    <property type="entry name" value="V-set"/>
    <property type="match status" value="1"/>
</dbReference>
<dbReference type="Gene3D" id="2.60.40.10">
    <property type="entry name" value="Immunoglobulins"/>
    <property type="match status" value="1"/>
</dbReference>
<evidence type="ECO:0000259" key="10">
    <source>
        <dbReference type="PROSITE" id="PS50835"/>
    </source>
</evidence>
<dbReference type="PROSITE" id="PS50835">
    <property type="entry name" value="IG_LIKE"/>
    <property type="match status" value="1"/>
</dbReference>
<dbReference type="AlphaFoldDB" id="A0A8D0EVB7"/>
<reference evidence="11" key="1">
    <citation type="submission" date="2025-08" db="UniProtKB">
        <authorList>
            <consortium name="Ensembl"/>
        </authorList>
    </citation>
    <scope>IDENTIFICATION</scope>
</reference>
<evidence type="ECO:0000256" key="3">
    <source>
        <dbReference type="ARBA" id="ARBA00022729"/>
    </source>
</evidence>
<evidence type="ECO:0000256" key="9">
    <source>
        <dbReference type="ARBA" id="ARBA00038203"/>
    </source>
</evidence>
<keyword evidence="6" id="KW-1015">Disulfide bond</keyword>
<dbReference type="Proteomes" id="UP000694551">
    <property type="component" value="Unplaced"/>
</dbReference>
<keyword evidence="4" id="KW-1133">Transmembrane helix</keyword>
<dbReference type="PANTHER" id="PTHR46608:SF3">
    <property type="entry name" value="T-CELL IMMUNOGLOBULIN AND MUCIN DOMAIN-CONTAINING PROTEIN 4"/>
    <property type="match status" value="1"/>
</dbReference>
<feature type="domain" description="Ig-like" evidence="10">
    <location>
        <begin position="15"/>
        <end position="117"/>
    </location>
</feature>
<evidence type="ECO:0000256" key="8">
    <source>
        <dbReference type="ARBA" id="ARBA00023319"/>
    </source>
</evidence>
<evidence type="ECO:0000313" key="11">
    <source>
        <dbReference type="Ensembl" id="ENSSOCP00000005903.1"/>
    </source>
</evidence>
<dbReference type="Ensembl" id="ENSSOCT00000006062.1">
    <property type="protein sequence ID" value="ENSSOCP00000005903.1"/>
    <property type="gene ID" value="ENSSOCG00000004547.1"/>
</dbReference>
<dbReference type="FunFam" id="2.60.40.10:FF:000774">
    <property type="entry name" value="Hepatitis A virus cellular receptor 1"/>
    <property type="match status" value="1"/>
</dbReference>
<keyword evidence="5" id="KW-0472">Membrane</keyword>
<keyword evidence="2" id="KW-0812">Transmembrane</keyword>
<dbReference type="PANTHER" id="PTHR46608">
    <property type="entry name" value="T-CELL IMMUNOGLOBULIN AND MUCIN DOMAIN-CONTAINING PROTEIN 4"/>
    <property type="match status" value="1"/>
</dbReference>
<name>A0A8D0EVB7_STROC</name>
<evidence type="ECO:0000256" key="4">
    <source>
        <dbReference type="ARBA" id="ARBA00022989"/>
    </source>
</evidence>
<evidence type="ECO:0000256" key="7">
    <source>
        <dbReference type="ARBA" id="ARBA00023180"/>
    </source>
</evidence>
<evidence type="ECO:0000256" key="2">
    <source>
        <dbReference type="ARBA" id="ARBA00022692"/>
    </source>
</evidence>
<reference evidence="11" key="2">
    <citation type="submission" date="2025-09" db="UniProtKB">
        <authorList>
            <consortium name="Ensembl"/>
        </authorList>
    </citation>
    <scope>IDENTIFICATION</scope>
</reference>
<dbReference type="GO" id="GO:0001786">
    <property type="term" value="F:phosphatidylserine binding"/>
    <property type="evidence" value="ECO:0007669"/>
    <property type="project" value="TreeGrafter"/>
</dbReference>
<dbReference type="InterPro" id="IPR013783">
    <property type="entry name" value="Ig-like_fold"/>
</dbReference>
<accession>A0A8D0EVB7</accession>
<organism evidence="11 12">
    <name type="scientific">Strix occidentalis caurina</name>
    <name type="common">northern spotted owl</name>
    <dbReference type="NCBI Taxonomy" id="311401"/>
    <lineage>
        <taxon>Eukaryota</taxon>
        <taxon>Metazoa</taxon>
        <taxon>Chordata</taxon>
        <taxon>Craniata</taxon>
        <taxon>Vertebrata</taxon>
        <taxon>Euteleostomi</taxon>
        <taxon>Archelosauria</taxon>
        <taxon>Archosauria</taxon>
        <taxon>Dinosauria</taxon>
        <taxon>Saurischia</taxon>
        <taxon>Theropoda</taxon>
        <taxon>Coelurosauria</taxon>
        <taxon>Aves</taxon>
        <taxon>Neognathae</taxon>
        <taxon>Neoaves</taxon>
        <taxon>Telluraves</taxon>
        <taxon>Strigiformes</taxon>
        <taxon>Strigidae</taxon>
        <taxon>Strix</taxon>
    </lineage>
</organism>